<dbReference type="GO" id="GO:0001402">
    <property type="term" value="P:signal transduction involved in filamentous growth"/>
    <property type="evidence" value="ECO:0007669"/>
    <property type="project" value="TreeGrafter"/>
</dbReference>
<name>A0AAD5YIV1_9APHY</name>
<evidence type="ECO:0008006" key="5">
    <source>
        <dbReference type="Google" id="ProtNLM"/>
    </source>
</evidence>
<dbReference type="GO" id="GO:0005034">
    <property type="term" value="F:osmosensor activity"/>
    <property type="evidence" value="ECO:0007669"/>
    <property type="project" value="InterPro"/>
</dbReference>
<dbReference type="AlphaFoldDB" id="A0AAD5YIV1"/>
<comment type="caution">
    <text evidence="3">The sequence shown here is derived from an EMBL/GenBank/DDBJ whole genome shotgun (WGS) entry which is preliminary data.</text>
</comment>
<feature type="compositionally biased region" description="Low complexity" evidence="1">
    <location>
        <begin position="59"/>
        <end position="72"/>
    </location>
</feature>
<evidence type="ECO:0000256" key="1">
    <source>
        <dbReference type="SAM" id="MobiDB-lite"/>
    </source>
</evidence>
<keyword evidence="2" id="KW-0812">Transmembrane</keyword>
<dbReference type="GO" id="GO:0007232">
    <property type="term" value="P:osmosensory signaling pathway via Sho1 osmosensor"/>
    <property type="evidence" value="ECO:0007669"/>
    <property type="project" value="InterPro"/>
</dbReference>
<dbReference type="GO" id="GO:0030427">
    <property type="term" value="C:site of polarized growth"/>
    <property type="evidence" value="ECO:0007669"/>
    <property type="project" value="TreeGrafter"/>
</dbReference>
<evidence type="ECO:0000313" key="4">
    <source>
        <dbReference type="Proteomes" id="UP001212997"/>
    </source>
</evidence>
<keyword evidence="2" id="KW-1133">Transmembrane helix</keyword>
<accession>A0AAD5YIV1</accession>
<dbReference type="GO" id="GO:0006972">
    <property type="term" value="P:hyperosmotic response"/>
    <property type="evidence" value="ECO:0007669"/>
    <property type="project" value="TreeGrafter"/>
</dbReference>
<feature type="region of interest" description="Disordered" evidence="1">
    <location>
        <begin position="49"/>
        <end position="74"/>
    </location>
</feature>
<dbReference type="InterPro" id="IPR039295">
    <property type="entry name" value="MSB2"/>
</dbReference>
<keyword evidence="2" id="KW-0472">Membrane</keyword>
<proteinExistence type="predicted"/>
<dbReference type="PANTHER" id="PTHR35778">
    <property type="entry name" value="SIGNALING MUCIN HKR1-RELATED"/>
    <property type="match status" value="1"/>
</dbReference>
<keyword evidence="4" id="KW-1185">Reference proteome</keyword>
<dbReference type="GO" id="GO:0005886">
    <property type="term" value="C:plasma membrane"/>
    <property type="evidence" value="ECO:0007669"/>
    <property type="project" value="InterPro"/>
</dbReference>
<feature type="transmembrane region" description="Helical" evidence="2">
    <location>
        <begin position="78"/>
        <end position="102"/>
    </location>
</feature>
<evidence type="ECO:0000313" key="3">
    <source>
        <dbReference type="EMBL" id="KAJ3491098.1"/>
    </source>
</evidence>
<gene>
    <name evidence="3" type="ORF">NLI96_g940</name>
</gene>
<dbReference type="GO" id="GO:0009986">
    <property type="term" value="C:cell surface"/>
    <property type="evidence" value="ECO:0007669"/>
    <property type="project" value="TreeGrafter"/>
</dbReference>
<dbReference type="Proteomes" id="UP001212997">
    <property type="component" value="Unassembled WGS sequence"/>
</dbReference>
<feature type="compositionally biased region" description="Basic and acidic residues" evidence="1">
    <location>
        <begin position="177"/>
        <end position="187"/>
    </location>
</feature>
<dbReference type="PANTHER" id="PTHR35778:SF1">
    <property type="entry name" value="SIGNALING MUCIN HKR1-RELATED"/>
    <property type="match status" value="1"/>
</dbReference>
<sequence>MFMAYIPSDQVDNLAQQLTSKNSRFYTSAGPPYTDLATHVNAAFPVQAVPNTATGGGSTSDTTGTSGSSSSSKTREDVIIGVVTSLGAITLIVLAFLVIRAVKQRREMAHRRLSDPIDPNAYIGSRPENQDFDRDSVGGQRRRSFYYAEDSLRGFEGSSGAGGGAGMSGSAGSGDGHYSEGMRERRPVNAGMISTPVLRDNTMNW</sequence>
<organism evidence="3 4">
    <name type="scientific">Meripilus lineatus</name>
    <dbReference type="NCBI Taxonomy" id="2056292"/>
    <lineage>
        <taxon>Eukaryota</taxon>
        <taxon>Fungi</taxon>
        <taxon>Dikarya</taxon>
        <taxon>Basidiomycota</taxon>
        <taxon>Agaricomycotina</taxon>
        <taxon>Agaricomycetes</taxon>
        <taxon>Polyporales</taxon>
        <taxon>Meripilaceae</taxon>
        <taxon>Meripilus</taxon>
    </lineage>
</organism>
<feature type="compositionally biased region" description="Gly residues" evidence="1">
    <location>
        <begin position="158"/>
        <end position="175"/>
    </location>
</feature>
<dbReference type="EMBL" id="JANAWD010000017">
    <property type="protein sequence ID" value="KAJ3491098.1"/>
    <property type="molecule type" value="Genomic_DNA"/>
</dbReference>
<dbReference type="GO" id="GO:0031505">
    <property type="term" value="P:fungal-type cell wall organization"/>
    <property type="evidence" value="ECO:0007669"/>
    <property type="project" value="TreeGrafter"/>
</dbReference>
<evidence type="ECO:0000256" key="2">
    <source>
        <dbReference type="SAM" id="Phobius"/>
    </source>
</evidence>
<reference evidence="3" key="1">
    <citation type="submission" date="2022-07" db="EMBL/GenBank/DDBJ databases">
        <title>Genome Sequence of Physisporinus lineatus.</title>
        <authorList>
            <person name="Buettner E."/>
        </authorList>
    </citation>
    <scope>NUCLEOTIDE SEQUENCE</scope>
    <source>
        <strain evidence="3">VT162</strain>
    </source>
</reference>
<dbReference type="GO" id="GO:0030010">
    <property type="term" value="P:establishment of cell polarity"/>
    <property type="evidence" value="ECO:0007669"/>
    <property type="project" value="TreeGrafter"/>
</dbReference>
<protein>
    <recommendedName>
        <fullName evidence="5">Mid2 domain-containing protein</fullName>
    </recommendedName>
</protein>
<feature type="region of interest" description="Disordered" evidence="1">
    <location>
        <begin position="158"/>
        <end position="191"/>
    </location>
</feature>
<dbReference type="GO" id="GO:0005576">
    <property type="term" value="C:extracellular region"/>
    <property type="evidence" value="ECO:0007669"/>
    <property type="project" value="TreeGrafter"/>
</dbReference>